<evidence type="ECO:0008006" key="3">
    <source>
        <dbReference type="Google" id="ProtNLM"/>
    </source>
</evidence>
<name>A0ABQ0QFH5_9PROT</name>
<evidence type="ECO:0000313" key="1">
    <source>
        <dbReference type="EMBL" id="GBR17069.1"/>
    </source>
</evidence>
<dbReference type="Proteomes" id="UP001061070">
    <property type="component" value="Unassembled WGS sequence"/>
</dbReference>
<organism evidence="1 2">
    <name type="scientific">Gluconobacter frateurii NRIC 0228</name>
    <dbReference type="NCBI Taxonomy" id="1307946"/>
    <lineage>
        <taxon>Bacteria</taxon>
        <taxon>Pseudomonadati</taxon>
        <taxon>Pseudomonadota</taxon>
        <taxon>Alphaproteobacteria</taxon>
        <taxon>Acetobacterales</taxon>
        <taxon>Acetobacteraceae</taxon>
        <taxon>Gluconobacter</taxon>
    </lineage>
</organism>
<sequence length="64" mass="6927">MKTPRTESYLGTGNRSQLNHLTLTALFGGSKARGSKMLPRKPAGAIVSPIHTGFAHRLQALRLN</sequence>
<comment type="caution">
    <text evidence="1">The sequence shown here is derived from an EMBL/GenBank/DDBJ whole genome shotgun (WGS) entry which is preliminary data.</text>
</comment>
<gene>
    <name evidence="1" type="ORF">AA0228_2940</name>
</gene>
<accession>A0ABQ0QFH5</accession>
<keyword evidence="2" id="KW-1185">Reference proteome</keyword>
<reference evidence="1" key="1">
    <citation type="submission" date="2013-04" db="EMBL/GenBank/DDBJ databases">
        <title>The genome sequencing project of 58 acetic acid bacteria.</title>
        <authorList>
            <person name="Okamoto-Kainuma A."/>
            <person name="Ishikawa M."/>
            <person name="Umino S."/>
            <person name="Koizumi Y."/>
            <person name="Shiwa Y."/>
            <person name="Yoshikawa H."/>
            <person name="Matsutani M."/>
            <person name="Matsushita K."/>
        </authorList>
    </citation>
    <scope>NUCLEOTIDE SEQUENCE</scope>
    <source>
        <strain evidence="1">NRIC 0228</strain>
    </source>
</reference>
<evidence type="ECO:0000313" key="2">
    <source>
        <dbReference type="Proteomes" id="UP001061070"/>
    </source>
</evidence>
<protein>
    <recommendedName>
        <fullName evidence="3">Transposase</fullName>
    </recommendedName>
</protein>
<dbReference type="EMBL" id="BAQW01000013">
    <property type="protein sequence ID" value="GBR17069.1"/>
    <property type="molecule type" value="Genomic_DNA"/>
</dbReference>
<proteinExistence type="predicted"/>
<dbReference type="RefSeq" id="WP_244902254.1">
    <property type="nucleotide sequence ID" value="NZ_BAQW01000013.1"/>
</dbReference>